<protein>
    <submittedName>
        <fullName evidence="1">Uncharacterized protein</fullName>
    </submittedName>
</protein>
<feature type="non-terminal residue" evidence="1">
    <location>
        <position position="62"/>
    </location>
</feature>
<sequence>MSPSSSSKLLHMTWRSEELAFSWESGRHGSREAILVVNSTCLGQRRASSASNHRETPFLTRN</sequence>
<dbReference type="EMBL" id="JXTC01000404">
    <property type="protein sequence ID" value="PON56839.1"/>
    <property type="molecule type" value="Genomic_DNA"/>
</dbReference>
<reference evidence="2" key="1">
    <citation type="submission" date="2016-06" db="EMBL/GenBank/DDBJ databases">
        <title>Parallel loss of symbiosis genes in relatives of nitrogen-fixing non-legume Parasponia.</title>
        <authorList>
            <person name="Van Velzen R."/>
            <person name="Holmer R."/>
            <person name="Bu F."/>
            <person name="Rutten L."/>
            <person name="Van Zeijl A."/>
            <person name="Liu W."/>
            <person name="Santuari L."/>
            <person name="Cao Q."/>
            <person name="Sharma T."/>
            <person name="Shen D."/>
            <person name="Roswanjaya Y."/>
            <person name="Wardhani T."/>
            <person name="Kalhor M.S."/>
            <person name="Jansen J."/>
            <person name="Van den Hoogen J."/>
            <person name="Gungor B."/>
            <person name="Hartog M."/>
            <person name="Hontelez J."/>
            <person name="Verver J."/>
            <person name="Yang W.-C."/>
            <person name="Schijlen E."/>
            <person name="Repin R."/>
            <person name="Schilthuizen M."/>
            <person name="Schranz E."/>
            <person name="Heidstra R."/>
            <person name="Miyata K."/>
            <person name="Fedorova E."/>
            <person name="Kohlen W."/>
            <person name="Bisseling T."/>
            <person name="Smit S."/>
            <person name="Geurts R."/>
        </authorList>
    </citation>
    <scope>NUCLEOTIDE SEQUENCE [LARGE SCALE GENOMIC DNA]</scope>
    <source>
        <strain evidence="2">cv. RG33-2</strain>
    </source>
</reference>
<accession>A0A2P5C719</accession>
<dbReference type="AlphaFoldDB" id="A0A2P5C719"/>
<dbReference type="InParanoid" id="A0A2P5C719"/>
<keyword evidence="2" id="KW-1185">Reference proteome</keyword>
<proteinExistence type="predicted"/>
<gene>
    <name evidence="1" type="ORF">TorRG33x02_295200</name>
</gene>
<comment type="caution">
    <text evidence="1">The sequence shown here is derived from an EMBL/GenBank/DDBJ whole genome shotgun (WGS) entry which is preliminary data.</text>
</comment>
<evidence type="ECO:0000313" key="2">
    <source>
        <dbReference type="Proteomes" id="UP000237000"/>
    </source>
</evidence>
<organism evidence="1 2">
    <name type="scientific">Trema orientale</name>
    <name type="common">Charcoal tree</name>
    <name type="synonym">Celtis orientalis</name>
    <dbReference type="NCBI Taxonomy" id="63057"/>
    <lineage>
        <taxon>Eukaryota</taxon>
        <taxon>Viridiplantae</taxon>
        <taxon>Streptophyta</taxon>
        <taxon>Embryophyta</taxon>
        <taxon>Tracheophyta</taxon>
        <taxon>Spermatophyta</taxon>
        <taxon>Magnoliopsida</taxon>
        <taxon>eudicotyledons</taxon>
        <taxon>Gunneridae</taxon>
        <taxon>Pentapetalae</taxon>
        <taxon>rosids</taxon>
        <taxon>fabids</taxon>
        <taxon>Rosales</taxon>
        <taxon>Cannabaceae</taxon>
        <taxon>Trema</taxon>
    </lineage>
</organism>
<dbReference type="Proteomes" id="UP000237000">
    <property type="component" value="Unassembled WGS sequence"/>
</dbReference>
<name>A0A2P5C719_TREOI</name>
<evidence type="ECO:0000313" key="1">
    <source>
        <dbReference type="EMBL" id="PON56839.1"/>
    </source>
</evidence>